<name>A0ABZ1FCX7_9ACTN</name>
<dbReference type="RefSeq" id="WP_326617678.1">
    <property type="nucleotide sequence ID" value="NZ_CP109106.1"/>
</dbReference>
<dbReference type="EMBL" id="CP109106">
    <property type="protein sequence ID" value="WSB68233.1"/>
    <property type="molecule type" value="Genomic_DNA"/>
</dbReference>
<dbReference type="Proteomes" id="UP001344251">
    <property type="component" value="Chromosome"/>
</dbReference>
<proteinExistence type="predicted"/>
<sequence>MQLTLHGRDDSYQRKYHHRQDAFCSAPAVTWERRRVDIGDLVRQV</sequence>
<evidence type="ECO:0008006" key="3">
    <source>
        <dbReference type="Google" id="ProtNLM"/>
    </source>
</evidence>
<organism evidence="1 2">
    <name type="scientific">Streptomyces decoyicus</name>
    <dbReference type="NCBI Taxonomy" id="249567"/>
    <lineage>
        <taxon>Bacteria</taxon>
        <taxon>Bacillati</taxon>
        <taxon>Actinomycetota</taxon>
        <taxon>Actinomycetes</taxon>
        <taxon>Kitasatosporales</taxon>
        <taxon>Streptomycetaceae</taxon>
        <taxon>Streptomyces</taxon>
    </lineage>
</organism>
<accession>A0ABZ1FCX7</accession>
<evidence type="ECO:0000313" key="2">
    <source>
        <dbReference type="Proteomes" id="UP001344251"/>
    </source>
</evidence>
<protein>
    <recommendedName>
        <fullName evidence="3">Transposase</fullName>
    </recommendedName>
</protein>
<evidence type="ECO:0000313" key="1">
    <source>
        <dbReference type="EMBL" id="WSB68233.1"/>
    </source>
</evidence>
<gene>
    <name evidence="1" type="ORF">OG863_09845</name>
</gene>
<keyword evidence="2" id="KW-1185">Reference proteome</keyword>
<reference evidence="1 2" key="1">
    <citation type="submission" date="2022-10" db="EMBL/GenBank/DDBJ databases">
        <title>The complete genomes of actinobacterial strains from the NBC collection.</title>
        <authorList>
            <person name="Joergensen T.S."/>
            <person name="Alvarez Arevalo M."/>
            <person name="Sterndorff E.B."/>
            <person name="Faurdal D."/>
            <person name="Vuksanovic O."/>
            <person name="Mourched A.-S."/>
            <person name="Charusanti P."/>
            <person name="Shaw S."/>
            <person name="Blin K."/>
            <person name="Weber T."/>
        </authorList>
    </citation>
    <scope>NUCLEOTIDE SEQUENCE [LARGE SCALE GENOMIC DNA]</scope>
    <source>
        <strain evidence="1 2">NBC 01774</strain>
    </source>
</reference>